<dbReference type="Proteomes" id="UP000016930">
    <property type="component" value="Unassembled WGS sequence"/>
</dbReference>
<keyword evidence="2" id="KW-1185">Reference proteome</keyword>
<reference evidence="1 2" key="1">
    <citation type="journal article" date="2012" name="Proc. Natl. Acad. Sci. U.S.A.">
        <title>Comparative genomics of Ceriporiopsis subvermispora and Phanerochaete chrysosporium provide insight into selective ligninolysis.</title>
        <authorList>
            <person name="Fernandez-Fueyo E."/>
            <person name="Ruiz-Duenas F.J."/>
            <person name="Ferreira P."/>
            <person name="Floudas D."/>
            <person name="Hibbett D.S."/>
            <person name="Canessa P."/>
            <person name="Larrondo L.F."/>
            <person name="James T.Y."/>
            <person name="Seelenfreund D."/>
            <person name="Lobos S."/>
            <person name="Polanco R."/>
            <person name="Tello M."/>
            <person name="Honda Y."/>
            <person name="Watanabe T."/>
            <person name="Watanabe T."/>
            <person name="Ryu J.S."/>
            <person name="Kubicek C.P."/>
            <person name="Schmoll M."/>
            <person name="Gaskell J."/>
            <person name="Hammel K.E."/>
            <person name="St John F.J."/>
            <person name="Vanden Wymelenberg A."/>
            <person name="Sabat G."/>
            <person name="Splinter BonDurant S."/>
            <person name="Syed K."/>
            <person name="Yadav J.S."/>
            <person name="Doddapaneni H."/>
            <person name="Subramanian V."/>
            <person name="Lavin J.L."/>
            <person name="Oguiza J.A."/>
            <person name="Perez G."/>
            <person name="Pisabarro A.G."/>
            <person name="Ramirez L."/>
            <person name="Santoyo F."/>
            <person name="Master E."/>
            <person name="Coutinho P.M."/>
            <person name="Henrissat B."/>
            <person name="Lombard V."/>
            <person name="Magnuson J.K."/>
            <person name="Kuees U."/>
            <person name="Hori C."/>
            <person name="Igarashi K."/>
            <person name="Samejima M."/>
            <person name="Held B.W."/>
            <person name="Barry K.W."/>
            <person name="LaButti K.M."/>
            <person name="Lapidus A."/>
            <person name="Lindquist E.A."/>
            <person name="Lucas S.M."/>
            <person name="Riley R."/>
            <person name="Salamov A.A."/>
            <person name="Hoffmeister D."/>
            <person name="Schwenk D."/>
            <person name="Hadar Y."/>
            <person name="Yarden O."/>
            <person name="de Vries R.P."/>
            <person name="Wiebenga A."/>
            <person name="Stenlid J."/>
            <person name="Eastwood D."/>
            <person name="Grigoriev I.V."/>
            <person name="Berka R.M."/>
            <person name="Blanchette R.A."/>
            <person name="Kersten P."/>
            <person name="Martinez A.T."/>
            <person name="Vicuna R."/>
            <person name="Cullen D."/>
        </authorList>
    </citation>
    <scope>NUCLEOTIDE SEQUENCE [LARGE SCALE GENOMIC DNA]</scope>
    <source>
        <strain evidence="1 2">B</strain>
    </source>
</reference>
<organism evidence="1 2">
    <name type="scientific">Ceriporiopsis subvermispora (strain B)</name>
    <name type="common">White-rot fungus</name>
    <name type="synonym">Gelatoporia subvermispora</name>
    <dbReference type="NCBI Taxonomy" id="914234"/>
    <lineage>
        <taxon>Eukaryota</taxon>
        <taxon>Fungi</taxon>
        <taxon>Dikarya</taxon>
        <taxon>Basidiomycota</taxon>
        <taxon>Agaricomycotina</taxon>
        <taxon>Agaricomycetes</taxon>
        <taxon>Polyporales</taxon>
        <taxon>Gelatoporiaceae</taxon>
        <taxon>Gelatoporia</taxon>
    </lineage>
</organism>
<dbReference type="EMBL" id="KB445798">
    <property type="protein sequence ID" value="EMD36200.1"/>
    <property type="molecule type" value="Genomic_DNA"/>
</dbReference>
<evidence type="ECO:0000313" key="1">
    <source>
        <dbReference type="EMBL" id="EMD36200.1"/>
    </source>
</evidence>
<dbReference type="HOGENOM" id="CLU_1261359_0_0_1"/>
<sequence length="199" mass="23360">MAPFNPISDPWYTNPAIRGQFKNNLHEAMSLLGENRQIKRKIHVKFECLILELVNHHKRSEHHMQKGDVNDSTIQEHKDKCDCLLSEQHLEDLERTPSYMDSEICDSIDQRVRIHEPHIGEHQGYHLQSSIRLQEELCKVFNEIKVLRDLAVEVQTIISMHTALYNYDPEPYSETDCLDCRPRWLHNQAHHVLVPDGRA</sequence>
<protein>
    <submittedName>
        <fullName evidence="1">Uncharacterized protein</fullName>
    </submittedName>
</protein>
<name>M2QVS6_CERS8</name>
<proteinExistence type="predicted"/>
<evidence type="ECO:0000313" key="2">
    <source>
        <dbReference type="Proteomes" id="UP000016930"/>
    </source>
</evidence>
<gene>
    <name evidence="1" type="ORF">CERSUDRAFT_74233</name>
</gene>
<dbReference type="AlphaFoldDB" id="M2QVS6"/>
<accession>M2QVS6</accession>